<accession>A0A1H2KPE9</accession>
<keyword evidence="1" id="KW-1133">Transmembrane helix</keyword>
<protein>
    <submittedName>
        <fullName evidence="2">Multicomponent Na+:H+ antiporter subunit D</fullName>
    </submittedName>
</protein>
<gene>
    <name evidence="2" type="ORF">SAMN04488563_4051</name>
</gene>
<keyword evidence="1" id="KW-0472">Membrane</keyword>
<dbReference type="STRING" id="419479.SAMN04488563_4051"/>
<organism evidence="2 3">
    <name type="scientific">Jiangella alkaliphila</name>
    <dbReference type="NCBI Taxonomy" id="419479"/>
    <lineage>
        <taxon>Bacteria</taxon>
        <taxon>Bacillati</taxon>
        <taxon>Actinomycetota</taxon>
        <taxon>Actinomycetes</taxon>
        <taxon>Jiangellales</taxon>
        <taxon>Jiangellaceae</taxon>
        <taxon>Jiangella</taxon>
    </lineage>
</organism>
<name>A0A1H2KPE9_9ACTN</name>
<reference evidence="3" key="1">
    <citation type="submission" date="2016-10" db="EMBL/GenBank/DDBJ databases">
        <authorList>
            <person name="Varghese N."/>
            <person name="Submissions S."/>
        </authorList>
    </citation>
    <scope>NUCLEOTIDE SEQUENCE [LARGE SCALE GENOMIC DNA]</scope>
    <source>
        <strain evidence="3">DSM 45079</strain>
    </source>
</reference>
<feature type="transmembrane region" description="Helical" evidence="1">
    <location>
        <begin position="33"/>
        <end position="51"/>
    </location>
</feature>
<evidence type="ECO:0000313" key="3">
    <source>
        <dbReference type="Proteomes" id="UP000182977"/>
    </source>
</evidence>
<keyword evidence="3" id="KW-1185">Reference proteome</keyword>
<keyword evidence="1" id="KW-0812">Transmembrane</keyword>
<dbReference type="Proteomes" id="UP000182977">
    <property type="component" value="Chromosome I"/>
</dbReference>
<sequence length="81" mass="8378">MNASVLVPLPVVLPLFGAGLALALGRSARAQRVVSVVVLSLVVVIAAVLLARADADGPQVMHVGGWPRRSASRWSPTGCPR</sequence>
<evidence type="ECO:0000313" key="2">
    <source>
        <dbReference type="EMBL" id="SDU70186.1"/>
    </source>
</evidence>
<dbReference type="EMBL" id="LT629791">
    <property type="protein sequence ID" value="SDU70186.1"/>
    <property type="molecule type" value="Genomic_DNA"/>
</dbReference>
<proteinExistence type="predicted"/>
<dbReference type="AlphaFoldDB" id="A0A1H2KPE9"/>
<evidence type="ECO:0000256" key="1">
    <source>
        <dbReference type="SAM" id="Phobius"/>
    </source>
</evidence>